<sequence length="1126" mass="123836">MSAFKCFFTLALGSILASCRPDSDTLFTRLDADDTGVTFNNFVEEDADNNVLGYGYFYNGGGVAAGDFNNDGLVDLYFTGNMVADKLYLNTTKKGESITFEDITEAAGIKHSGWKTGVSVVDINNDGWLDIYVSRSGAEDPNLRRNLLYINQGKVENGVRFVEKAAEYGLDDPSYTTQTAFFDYDKDGDLDCFLLNHSVQEYAGFSNLIAQYREQTDTRYGSKLMRNDAGKFVDVSREMGLINNVLSFGLGLNVTDLNNDGWLDLYVSNDYNENDYLYINQQGKGFKESIREAMGHTSLYSMGTDAADVNNDGWMDMVTLDMLPAQNERIKLTAGDDNYDKYQSLIRAGFHQQTMRNMLQLNTGPQLGGGAGFSEIGQLAGISNTDWSWSALFADFDNDGFNDLFITNGYARDYTNMEFLKYSADVQTEISQTGKNPETMDVIAKMPPINEPNYIFKNKGFTEQGTWEGGFDNKIKEWGFEQPSQSNGAVYADLDNDGDLDLVTNNVSEKAFIYQNNGQQKSPQNYLQVLLKAPNEALKIGAKVRVYSKNLAQTQEFQPVRGFQSSMYVPLHFGLGKTTEIDSLTVTWADGKSFLVKAPKTNQRLITDYADAILTTAGLSAFTAQRPLLTPVSSSLFTHSIPLVNDFKIQTLLPQMLSGVGPCMAKGDINGDGREDVYIGGGRGQAGGLFVQTNAGFVNSLQVDFQKDAVFEDASAVFFDADGDSDLDLAVVSAGYALTPVDSLLQPRLYFNQKGKFVRTNSSDGSKPSDGLKSSKPSDGSRLSDDFSKLRINASVVVAADIDADGDQDLFIGAHCTPGRYPEAQKSVLMQNDGKGNFSAVRTFSHSSLVTGAAFSDVNGDKKPDLLLVGEWMKPTVYLNLNGKWNEAKEATKSLTSQLSYALTKADLDNDGDDDFVIGNMGLNTQYHVTSGDQLKLYFNDFSGNGGMLPLVAVTENGKEYPYAGRDELLDQIPALKKKYSSYVTYANATLPEMLGDDLLKSSRQSGAQELRTGVLWNERGQFVFNPLPIEAQFAPVYGIEVVDIDKNGKLDVILGGNLDRTRVRLGKIDASKGQVFLNAGNHDFRYANQEKSGLNIEGEVRSIRAVGPYLLFGINHQSVQTYRLP</sequence>
<dbReference type="Pfam" id="PF13517">
    <property type="entry name" value="FG-GAP_3"/>
    <property type="match status" value="3"/>
</dbReference>
<organism evidence="4 5">
    <name type="scientific">Runella salmonicolor</name>
    <dbReference type="NCBI Taxonomy" id="2950278"/>
    <lineage>
        <taxon>Bacteria</taxon>
        <taxon>Pseudomonadati</taxon>
        <taxon>Bacteroidota</taxon>
        <taxon>Cytophagia</taxon>
        <taxon>Cytophagales</taxon>
        <taxon>Spirosomataceae</taxon>
        <taxon>Runella</taxon>
    </lineage>
</organism>
<comment type="caution">
    <text evidence="4">The sequence shown here is derived from an EMBL/GenBank/DDBJ whole genome shotgun (WGS) entry which is preliminary data.</text>
</comment>
<evidence type="ECO:0000256" key="1">
    <source>
        <dbReference type="ARBA" id="ARBA00022729"/>
    </source>
</evidence>
<dbReference type="EMBL" id="JAMZEL010000011">
    <property type="protein sequence ID" value="MCP1385091.1"/>
    <property type="molecule type" value="Genomic_DNA"/>
</dbReference>
<gene>
    <name evidence="4" type="ORF">NCI00_21815</name>
</gene>
<feature type="region of interest" description="Disordered" evidence="2">
    <location>
        <begin position="760"/>
        <end position="783"/>
    </location>
</feature>
<dbReference type="PROSITE" id="PS51257">
    <property type="entry name" value="PROKAR_LIPOPROTEIN"/>
    <property type="match status" value="1"/>
</dbReference>
<dbReference type="SUPFAM" id="SSF69318">
    <property type="entry name" value="Integrin alpha N-terminal domain"/>
    <property type="match status" value="2"/>
</dbReference>
<keyword evidence="1" id="KW-0732">Signal</keyword>
<name>A0ABT1FTN7_9BACT</name>
<dbReference type="InterPro" id="IPR013517">
    <property type="entry name" value="FG-GAP"/>
</dbReference>
<evidence type="ECO:0000313" key="4">
    <source>
        <dbReference type="EMBL" id="MCP1385091.1"/>
    </source>
</evidence>
<evidence type="ECO:0000313" key="5">
    <source>
        <dbReference type="Proteomes" id="UP001204772"/>
    </source>
</evidence>
<reference evidence="4 5" key="1">
    <citation type="submission" date="2022-06" db="EMBL/GenBank/DDBJ databases">
        <title>Runella sp. S5 genome sequencing.</title>
        <authorList>
            <person name="Park S."/>
        </authorList>
    </citation>
    <scope>NUCLEOTIDE SEQUENCE [LARGE SCALE GENOMIC DNA]</scope>
    <source>
        <strain evidence="4 5">S5</strain>
    </source>
</reference>
<dbReference type="Gene3D" id="2.130.10.130">
    <property type="entry name" value="Integrin alpha, N-terminal"/>
    <property type="match status" value="5"/>
</dbReference>
<dbReference type="Proteomes" id="UP001204772">
    <property type="component" value="Unassembled WGS sequence"/>
</dbReference>
<dbReference type="InterPro" id="IPR027039">
    <property type="entry name" value="Crtac1"/>
</dbReference>
<dbReference type="RefSeq" id="WP_253531184.1">
    <property type="nucleotide sequence ID" value="NZ_JAMZEL010000011.1"/>
</dbReference>
<dbReference type="PANTHER" id="PTHR16026:SF0">
    <property type="entry name" value="CARTILAGE ACIDIC PROTEIN 1"/>
    <property type="match status" value="1"/>
</dbReference>
<protein>
    <submittedName>
        <fullName evidence="4">VCBS repeat-containing protein</fullName>
    </submittedName>
</protein>
<keyword evidence="5" id="KW-1185">Reference proteome</keyword>
<dbReference type="InterPro" id="IPR028994">
    <property type="entry name" value="Integrin_alpha_N"/>
</dbReference>
<feature type="domain" description="ASPIC/UnbV" evidence="3">
    <location>
        <begin position="540"/>
        <end position="605"/>
    </location>
</feature>
<dbReference type="Pfam" id="PF07593">
    <property type="entry name" value="UnbV_ASPIC"/>
    <property type="match status" value="1"/>
</dbReference>
<accession>A0ABT1FTN7</accession>
<dbReference type="PANTHER" id="PTHR16026">
    <property type="entry name" value="CARTILAGE ACIDIC PROTEIN 1"/>
    <property type="match status" value="1"/>
</dbReference>
<proteinExistence type="predicted"/>
<evidence type="ECO:0000259" key="3">
    <source>
        <dbReference type="Pfam" id="PF07593"/>
    </source>
</evidence>
<evidence type="ECO:0000256" key="2">
    <source>
        <dbReference type="SAM" id="MobiDB-lite"/>
    </source>
</evidence>
<dbReference type="InterPro" id="IPR011519">
    <property type="entry name" value="UnbV_ASPIC"/>
</dbReference>